<evidence type="ECO:0000313" key="5">
    <source>
        <dbReference type="Proteomes" id="UP000054988"/>
    </source>
</evidence>
<dbReference type="EMBL" id="LATX01002396">
    <property type="protein sequence ID" value="KTB30122.1"/>
    <property type="molecule type" value="Genomic_DNA"/>
</dbReference>
<protein>
    <recommendedName>
        <fullName evidence="6">Transmembrane protein</fullName>
    </recommendedName>
</protein>
<dbReference type="Proteomes" id="UP000054988">
    <property type="component" value="Unassembled WGS sequence"/>
</dbReference>
<gene>
    <name evidence="4" type="ORF">WG66_17300</name>
</gene>
<accession>A0A0W0F1B1</accession>
<keyword evidence="2" id="KW-1133">Transmembrane helix</keyword>
<name>A0A0W0F1B1_MONRR</name>
<comment type="caution">
    <text evidence="4">The sequence shown here is derived from an EMBL/GenBank/DDBJ whole genome shotgun (WGS) entry which is preliminary data.</text>
</comment>
<keyword evidence="2" id="KW-0472">Membrane</keyword>
<organism evidence="4 5">
    <name type="scientific">Moniliophthora roreri</name>
    <name type="common">Frosty pod rot fungus</name>
    <name type="synonym">Monilia roreri</name>
    <dbReference type="NCBI Taxonomy" id="221103"/>
    <lineage>
        <taxon>Eukaryota</taxon>
        <taxon>Fungi</taxon>
        <taxon>Dikarya</taxon>
        <taxon>Basidiomycota</taxon>
        <taxon>Agaricomycotina</taxon>
        <taxon>Agaricomycetes</taxon>
        <taxon>Agaricomycetidae</taxon>
        <taxon>Agaricales</taxon>
        <taxon>Marasmiineae</taxon>
        <taxon>Marasmiaceae</taxon>
        <taxon>Moniliophthora</taxon>
    </lineage>
</organism>
<evidence type="ECO:0000256" key="1">
    <source>
        <dbReference type="SAM" id="MobiDB-lite"/>
    </source>
</evidence>
<keyword evidence="2" id="KW-0812">Transmembrane</keyword>
<feature type="region of interest" description="Disordered" evidence="1">
    <location>
        <begin position="156"/>
        <end position="175"/>
    </location>
</feature>
<evidence type="ECO:0008006" key="6">
    <source>
        <dbReference type="Google" id="ProtNLM"/>
    </source>
</evidence>
<reference evidence="4 5" key="1">
    <citation type="submission" date="2015-12" db="EMBL/GenBank/DDBJ databases">
        <title>Draft genome sequence of Moniliophthora roreri, the causal agent of frosty pod rot of cacao.</title>
        <authorList>
            <person name="Aime M.C."/>
            <person name="Diaz-Valderrama J.R."/>
            <person name="Kijpornyongpan T."/>
            <person name="Phillips-Mora W."/>
        </authorList>
    </citation>
    <scope>NUCLEOTIDE SEQUENCE [LARGE SCALE GENOMIC DNA]</scope>
    <source>
        <strain evidence="4 5">MCA 2952</strain>
    </source>
</reference>
<dbReference type="AlphaFoldDB" id="A0A0W0F1B1"/>
<proteinExistence type="predicted"/>
<feature type="chain" id="PRO_5006901365" description="Transmembrane protein" evidence="3">
    <location>
        <begin position="29"/>
        <end position="374"/>
    </location>
</feature>
<feature type="transmembrane region" description="Helical" evidence="2">
    <location>
        <begin position="179"/>
        <end position="205"/>
    </location>
</feature>
<feature type="compositionally biased region" description="Polar residues" evidence="1">
    <location>
        <begin position="263"/>
        <end position="289"/>
    </location>
</feature>
<evidence type="ECO:0000313" key="4">
    <source>
        <dbReference type="EMBL" id="KTB30122.1"/>
    </source>
</evidence>
<evidence type="ECO:0000256" key="3">
    <source>
        <dbReference type="SAM" id="SignalP"/>
    </source>
</evidence>
<sequence>MSRLTFRAGTVVLGLLWASFSQSPFVQGQLRAVCSNSTFEWSFNSLGQSPCEIGEALGGVCSPNFIIQPLGDGYYYSGFDPRFATPCVCNTVYYTILSVCGECQGGFADQFNLWSENCTTVYDQSFPKDIPSGTRVPHYAYLGLENENIDLAALRADNGPEAGGNNGGNNSSSSKKTPVGAIAGGVVGGVVFLGLVGGLIAFCLVRRRRNRRPPSQMVTVPGNAPAINSAPYPPPSPYSQTPSDKVYDPNDPATFPQPVVPYNAQQGQQYPASLDRSSNLTPPSPHVNNPSSYASPYPPSPTATTATYPQGQPTLVQYQNSAGVMPPGIQTTQPQNHQPAPAHYSQFEAGGNAYGATPPADAHRQVYQSGVPQI</sequence>
<feature type="region of interest" description="Disordered" evidence="1">
    <location>
        <begin position="212"/>
        <end position="309"/>
    </location>
</feature>
<feature type="signal peptide" evidence="3">
    <location>
        <begin position="1"/>
        <end position="28"/>
    </location>
</feature>
<dbReference type="Gene3D" id="1.20.5.510">
    <property type="entry name" value="Single helix bin"/>
    <property type="match status" value="1"/>
</dbReference>
<keyword evidence="3" id="KW-0732">Signal</keyword>
<dbReference type="eggNOG" id="ENOG502SDYH">
    <property type="taxonomic scope" value="Eukaryota"/>
</dbReference>
<evidence type="ECO:0000256" key="2">
    <source>
        <dbReference type="SAM" id="Phobius"/>
    </source>
</evidence>